<dbReference type="OrthoDB" id="9626061at2759"/>
<dbReference type="KEGG" id="ocu:127490361"/>
<evidence type="ECO:0000256" key="4">
    <source>
        <dbReference type="ARBA" id="ARBA00022529"/>
    </source>
</evidence>
<dbReference type="GO" id="GO:0060326">
    <property type="term" value="P:cell chemotaxis"/>
    <property type="evidence" value="ECO:0007669"/>
    <property type="project" value="TreeGrafter"/>
</dbReference>
<sequence>MKLHLFLSTLILFLTLLPPVRSGLGAAESHCLNLSGTCRRDICKVTEDEIGGCRRRWKCCRLWWILLPIPTPVIFSDYQEPIKPRLK</sequence>
<evidence type="ECO:0000256" key="5">
    <source>
        <dbReference type="ARBA" id="ARBA00022729"/>
    </source>
</evidence>
<evidence type="ECO:0000313" key="12">
    <source>
        <dbReference type="Proteomes" id="UP000001811"/>
    </source>
</evidence>
<evidence type="ECO:0000259" key="10">
    <source>
        <dbReference type="Pfam" id="PF00711"/>
    </source>
</evidence>
<evidence type="ECO:0000256" key="9">
    <source>
        <dbReference type="SAM" id="SignalP"/>
    </source>
</evidence>
<dbReference type="GeneID" id="127490361"/>
<keyword evidence="5 9" id="KW-0732">Signal</keyword>
<keyword evidence="8" id="KW-1015">Disulfide bond</keyword>
<evidence type="ECO:0000256" key="7">
    <source>
        <dbReference type="ARBA" id="ARBA00023022"/>
    </source>
</evidence>
<dbReference type="GO" id="GO:0031731">
    <property type="term" value="F:CCR6 chemokine receptor binding"/>
    <property type="evidence" value="ECO:0007669"/>
    <property type="project" value="TreeGrafter"/>
</dbReference>
<dbReference type="RefSeq" id="XP_051699173.1">
    <property type="nucleotide sequence ID" value="XM_051843213.2"/>
</dbReference>
<keyword evidence="6" id="KW-0211">Defensin</keyword>
<evidence type="ECO:0000256" key="1">
    <source>
        <dbReference type="ARBA" id="ARBA00002878"/>
    </source>
</evidence>
<dbReference type="Pfam" id="PF00711">
    <property type="entry name" value="Defensin_beta"/>
    <property type="match status" value="1"/>
</dbReference>
<comment type="function">
    <text evidence="1">Has antibacterial activity.</text>
</comment>
<dbReference type="PANTHER" id="PTHR20515">
    <property type="entry name" value="BETA-DEFENSIN"/>
    <property type="match status" value="1"/>
</dbReference>
<dbReference type="InParanoid" id="A0A5F9CG50"/>
<proteinExistence type="predicted"/>
<keyword evidence="4" id="KW-0929">Antimicrobial</keyword>
<dbReference type="AlphaFoldDB" id="A0A5F9CG50"/>
<reference evidence="11" key="2">
    <citation type="submission" date="2025-08" db="UniProtKB">
        <authorList>
            <consortium name="Ensembl"/>
        </authorList>
    </citation>
    <scope>IDENTIFICATION</scope>
    <source>
        <strain evidence="11">Thorbecke</strain>
    </source>
</reference>
<dbReference type="Proteomes" id="UP000001811">
    <property type="component" value="Chromosome 2"/>
</dbReference>
<feature type="chain" id="PRO_5023901236" evidence="9">
    <location>
        <begin position="23"/>
        <end position="87"/>
    </location>
</feature>
<keyword evidence="3" id="KW-0964">Secreted</keyword>
<gene>
    <name evidence="11" type="primary">LOC127490361</name>
</gene>
<organism evidence="11 12">
    <name type="scientific">Oryctolagus cuniculus</name>
    <name type="common">Rabbit</name>
    <dbReference type="NCBI Taxonomy" id="9986"/>
    <lineage>
        <taxon>Eukaryota</taxon>
        <taxon>Metazoa</taxon>
        <taxon>Chordata</taxon>
        <taxon>Craniata</taxon>
        <taxon>Vertebrata</taxon>
        <taxon>Euteleostomi</taxon>
        <taxon>Mammalia</taxon>
        <taxon>Eutheria</taxon>
        <taxon>Euarchontoglires</taxon>
        <taxon>Glires</taxon>
        <taxon>Lagomorpha</taxon>
        <taxon>Leporidae</taxon>
        <taxon>Oryctolagus</taxon>
    </lineage>
</organism>
<evidence type="ECO:0000256" key="2">
    <source>
        <dbReference type="ARBA" id="ARBA00004613"/>
    </source>
</evidence>
<dbReference type="GO" id="GO:0042742">
    <property type="term" value="P:defense response to bacterium"/>
    <property type="evidence" value="ECO:0007669"/>
    <property type="project" value="UniProtKB-KW"/>
</dbReference>
<feature type="signal peptide" evidence="9">
    <location>
        <begin position="1"/>
        <end position="22"/>
    </location>
</feature>
<dbReference type="GeneTree" id="ENSGT00940000160995"/>
<name>A0A5F9CG50_RABIT</name>
<feature type="domain" description="Beta-defensin-like" evidence="10">
    <location>
        <begin position="30"/>
        <end position="61"/>
    </location>
</feature>
<reference evidence="11 12" key="1">
    <citation type="journal article" date="2011" name="Nature">
        <title>A high-resolution map of human evolutionary constraint using 29 mammals.</title>
        <authorList>
            <person name="Lindblad-Toh K."/>
            <person name="Garber M."/>
            <person name="Zuk O."/>
            <person name="Lin M.F."/>
            <person name="Parker B.J."/>
            <person name="Washietl S."/>
            <person name="Kheradpour P."/>
            <person name="Ernst J."/>
            <person name="Jordan G."/>
            <person name="Mauceli E."/>
            <person name="Ward L.D."/>
            <person name="Lowe C.B."/>
            <person name="Holloway A.K."/>
            <person name="Clamp M."/>
            <person name="Gnerre S."/>
            <person name="Alfoldi J."/>
            <person name="Beal K."/>
            <person name="Chang J."/>
            <person name="Clawson H."/>
            <person name="Cuff J."/>
            <person name="Di Palma F."/>
            <person name="Fitzgerald S."/>
            <person name="Flicek P."/>
            <person name="Guttman M."/>
            <person name="Hubisz M.J."/>
            <person name="Jaffe D.B."/>
            <person name="Jungreis I."/>
            <person name="Kent W.J."/>
            <person name="Kostka D."/>
            <person name="Lara M."/>
            <person name="Martins A.L."/>
            <person name="Massingham T."/>
            <person name="Moltke I."/>
            <person name="Raney B.J."/>
            <person name="Rasmussen M.D."/>
            <person name="Robinson J."/>
            <person name="Stark A."/>
            <person name="Vilella A.J."/>
            <person name="Wen J."/>
            <person name="Xie X."/>
            <person name="Zody M.C."/>
            <person name="Baldwin J."/>
            <person name="Bloom T."/>
            <person name="Chin C.W."/>
            <person name="Heiman D."/>
            <person name="Nicol R."/>
            <person name="Nusbaum C."/>
            <person name="Young S."/>
            <person name="Wilkinson J."/>
            <person name="Worley K.C."/>
            <person name="Kovar C.L."/>
            <person name="Muzny D.M."/>
            <person name="Gibbs R.A."/>
            <person name="Cree A."/>
            <person name="Dihn H.H."/>
            <person name="Fowler G."/>
            <person name="Jhangiani S."/>
            <person name="Joshi V."/>
            <person name="Lee S."/>
            <person name="Lewis L.R."/>
            <person name="Nazareth L.V."/>
            <person name="Okwuonu G."/>
            <person name="Santibanez J."/>
            <person name="Warren W.C."/>
            <person name="Mardis E.R."/>
            <person name="Weinstock G.M."/>
            <person name="Wilson R.K."/>
            <person name="Delehaunty K."/>
            <person name="Dooling D."/>
            <person name="Fronik C."/>
            <person name="Fulton L."/>
            <person name="Fulton B."/>
            <person name="Graves T."/>
            <person name="Minx P."/>
            <person name="Sodergren E."/>
            <person name="Birney E."/>
            <person name="Margulies E.H."/>
            <person name="Herrero J."/>
            <person name="Green E.D."/>
            <person name="Haussler D."/>
            <person name="Siepel A."/>
            <person name="Goldman N."/>
            <person name="Pollard K.S."/>
            <person name="Pedersen J.S."/>
            <person name="Lander E.S."/>
            <person name="Kellis M."/>
        </authorList>
    </citation>
    <scope>NUCLEOTIDE SEQUENCE [LARGE SCALE GENOMIC DNA]</scope>
    <source>
        <strain evidence="11 12">Thorbecke inbred</strain>
    </source>
</reference>
<evidence type="ECO:0000256" key="3">
    <source>
        <dbReference type="ARBA" id="ARBA00022525"/>
    </source>
</evidence>
<dbReference type="STRING" id="9986.ENSOCUP00000032498"/>
<accession>A0A5F9CG50</accession>
<evidence type="ECO:0000256" key="6">
    <source>
        <dbReference type="ARBA" id="ARBA00022940"/>
    </source>
</evidence>
<comment type="subcellular location">
    <subcellularLocation>
        <location evidence="2">Secreted</location>
    </subcellularLocation>
</comment>
<protein>
    <submittedName>
        <fullName evidence="11">Defensin beta 109B</fullName>
    </submittedName>
</protein>
<dbReference type="InterPro" id="IPR001855">
    <property type="entry name" value="Defensin_beta-like"/>
</dbReference>
<dbReference type="Ensembl" id="ENSOCUT00000040833.1">
    <property type="protein sequence ID" value="ENSOCUP00000032498.1"/>
    <property type="gene ID" value="ENSOCUG00000037513.1"/>
</dbReference>
<dbReference type="PANTHER" id="PTHR20515:SF3">
    <property type="entry name" value="BETA-DEFENSIN 109B-RELATED"/>
    <property type="match status" value="1"/>
</dbReference>
<keyword evidence="7" id="KW-0044">Antibiotic</keyword>
<evidence type="ECO:0000313" key="11">
    <source>
        <dbReference type="Ensembl" id="ENSOCUP00000032498.1"/>
    </source>
</evidence>
<dbReference type="GO" id="GO:0005615">
    <property type="term" value="C:extracellular space"/>
    <property type="evidence" value="ECO:0007669"/>
    <property type="project" value="TreeGrafter"/>
</dbReference>
<evidence type="ECO:0000256" key="8">
    <source>
        <dbReference type="ARBA" id="ARBA00023157"/>
    </source>
</evidence>
<dbReference type="FunCoup" id="A0A5F9CG50">
    <property type="interactions" value="71"/>
</dbReference>
<dbReference type="GO" id="GO:0042056">
    <property type="term" value="F:chemoattractant activity"/>
    <property type="evidence" value="ECO:0007669"/>
    <property type="project" value="TreeGrafter"/>
</dbReference>
<reference evidence="11" key="3">
    <citation type="submission" date="2025-09" db="UniProtKB">
        <authorList>
            <consortium name="Ensembl"/>
        </authorList>
    </citation>
    <scope>IDENTIFICATION</scope>
    <source>
        <strain evidence="11">Thorbecke</strain>
    </source>
</reference>
<keyword evidence="12" id="KW-1185">Reference proteome</keyword>
<dbReference type="EMBL" id="AAGW02010937">
    <property type="status" value="NOT_ANNOTATED_CDS"/>
    <property type="molecule type" value="Genomic_DNA"/>
</dbReference>